<dbReference type="Pfam" id="PF09952">
    <property type="entry name" value="AbiEi_2"/>
    <property type="match status" value="1"/>
</dbReference>
<accession>A0ABN4MHS1</accession>
<dbReference type="EMBL" id="CP013236">
    <property type="protein sequence ID" value="AMP17406.1"/>
    <property type="molecule type" value="Genomic_DNA"/>
</dbReference>
<evidence type="ECO:0000313" key="1">
    <source>
        <dbReference type="EMBL" id="AMP17406.1"/>
    </source>
</evidence>
<dbReference type="InterPro" id="IPR019238">
    <property type="entry name" value="AbiEi_2"/>
</dbReference>
<sequence>MNDDQFLVPSSPEAELITHALDALRESTGITGQLLHPAPHADAEVTLQVAGQSLLYACEVKRKIDRFLALDSLKARFAANQTPALLICESLSHEMAARCRELGVQFIDTAGNAYLTSTQGVLIHVAGRKAKKEFLGLAGEMTITPASLRMIFAFLADPSMLNATYRDISVSVQISTGAIGKIFETLEARGFISTAPGGNRIISSPAHLLSEWTSGYLGRLRPKLKKFRFTAPDPSALYPGWNPTPHSSAWGGEVAADILTKHLKPATFTIYMDMEAKKTELTALIKQFRLQADPHGPIEVLQPFWNMEYFNQPDPTVVPRHLVYADLLGTQDPRNLDLAKQISSDIIKHVHNAAR</sequence>
<proteinExistence type="predicted"/>
<name>A0ABN4MHS1_9BURK</name>
<keyword evidence="2" id="KW-1185">Reference proteome</keyword>
<organism evidence="1 2">
    <name type="scientific">Collimonas pratensis</name>
    <dbReference type="NCBI Taxonomy" id="279113"/>
    <lineage>
        <taxon>Bacteria</taxon>
        <taxon>Pseudomonadati</taxon>
        <taxon>Pseudomonadota</taxon>
        <taxon>Betaproteobacteria</taxon>
        <taxon>Burkholderiales</taxon>
        <taxon>Oxalobacteraceae</taxon>
        <taxon>Collimonas</taxon>
    </lineage>
</organism>
<reference evidence="1 2" key="1">
    <citation type="submission" date="2015-11" db="EMBL/GenBank/DDBJ databases">
        <title>Exploring the genomic traits of fungus-feeding bacterial genus Collimonas.</title>
        <authorList>
            <person name="Song C."/>
            <person name="Schmidt R."/>
            <person name="de Jager V."/>
            <person name="Krzyzanowska D."/>
            <person name="Jongedijk E."/>
            <person name="Cankar K."/>
            <person name="Beekwilder J."/>
            <person name="van Veen A."/>
            <person name="de Boer W."/>
            <person name="van Veen J.A."/>
            <person name="Garbeva P."/>
        </authorList>
    </citation>
    <scope>NUCLEOTIDE SEQUENCE [LARGE SCALE GENOMIC DNA]</scope>
    <source>
        <strain evidence="1 2">Ter291</strain>
    </source>
</reference>
<dbReference type="RefSeq" id="WP_062119988.1">
    <property type="nucleotide sequence ID" value="NZ_CP013236.1"/>
</dbReference>
<protein>
    <submittedName>
        <fullName evidence="1">Uncharacterized protein</fullName>
    </submittedName>
</protein>
<dbReference type="Proteomes" id="UP000074914">
    <property type="component" value="Chromosome"/>
</dbReference>
<evidence type="ECO:0000313" key="2">
    <source>
        <dbReference type="Proteomes" id="UP000074914"/>
    </source>
</evidence>
<gene>
    <name evidence="1" type="ORF">CPter291_5196</name>
</gene>